<dbReference type="Proteomes" id="UP000468735">
    <property type="component" value="Unassembled WGS sequence"/>
</dbReference>
<protein>
    <submittedName>
        <fullName evidence="10">ABC transporter permease</fullName>
    </submittedName>
</protein>
<evidence type="ECO:0000256" key="1">
    <source>
        <dbReference type="ARBA" id="ARBA00004651"/>
    </source>
</evidence>
<keyword evidence="3" id="KW-1003">Cell membrane</keyword>
<accession>A0A6H9YNY9</accession>
<organism evidence="10 11">
    <name type="scientific">Actinomadura rudentiformis</name>
    <dbReference type="NCBI Taxonomy" id="359158"/>
    <lineage>
        <taxon>Bacteria</taxon>
        <taxon>Bacillati</taxon>
        <taxon>Actinomycetota</taxon>
        <taxon>Actinomycetes</taxon>
        <taxon>Streptosporangiales</taxon>
        <taxon>Thermomonosporaceae</taxon>
        <taxon>Actinomadura</taxon>
    </lineage>
</organism>
<evidence type="ECO:0000256" key="4">
    <source>
        <dbReference type="ARBA" id="ARBA00022692"/>
    </source>
</evidence>
<comment type="similarity">
    <text evidence="7">Belongs to the binding-protein-dependent transport system permease family.</text>
</comment>
<keyword evidence="2 7" id="KW-0813">Transport</keyword>
<dbReference type="PANTHER" id="PTHR30151">
    <property type="entry name" value="ALKANE SULFONATE ABC TRANSPORTER-RELATED, MEMBRANE SUBUNIT"/>
    <property type="match status" value="1"/>
</dbReference>
<feature type="transmembrane region" description="Helical" evidence="7">
    <location>
        <begin position="258"/>
        <end position="278"/>
    </location>
</feature>
<feature type="domain" description="ABC transmembrane type-1" evidence="9">
    <location>
        <begin position="95"/>
        <end position="275"/>
    </location>
</feature>
<comment type="subcellular location">
    <subcellularLocation>
        <location evidence="1 7">Cell membrane</location>
        <topology evidence="1 7">Multi-pass membrane protein</topology>
    </subcellularLocation>
</comment>
<dbReference type="PROSITE" id="PS50928">
    <property type="entry name" value="ABC_TM1"/>
    <property type="match status" value="1"/>
</dbReference>
<evidence type="ECO:0000256" key="3">
    <source>
        <dbReference type="ARBA" id="ARBA00022475"/>
    </source>
</evidence>
<dbReference type="InterPro" id="IPR000515">
    <property type="entry name" value="MetI-like"/>
</dbReference>
<reference evidence="10 11" key="1">
    <citation type="submission" date="2019-09" db="EMBL/GenBank/DDBJ databases">
        <title>Actinomadura physcomitrii sp. nov., a novel actinomycete isolated from moss [Physcomitrium sphaericum (Ludw) Fuernr].</title>
        <authorList>
            <person name="Zhuang X."/>
            <person name="Liu C."/>
        </authorList>
    </citation>
    <scope>NUCLEOTIDE SEQUENCE [LARGE SCALE GENOMIC DNA]</scope>
    <source>
        <strain evidence="10 11">HMC1</strain>
    </source>
</reference>
<dbReference type="GO" id="GO:0055085">
    <property type="term" value="P:transmembrane transport"/>
    <property type="evidence" value="ECO:0007669"/>
    <property type="project" value="InterPro"/>
</dbReference>
<feature type="transmembrane region" description="Helical" evidence="7">
    <location>
        <begin position="101"/>
        <end position="120"/>
    </location>
</feature>
<evidence type="ECO:0000313" key="10">
    <source>
        <dbReference type="EMBL" id="KAB2347895.1"/>
    </source>
</evidence>
<evidence type="ECO:0000256" key="7">
    <source>
        <dbReference type="RuleBase" id="RU363032"/>
    </source>
</evidence>
<dbReference type="PANTHER" id="PTHR30151:SF0">
    <property type="entry name" value="ABC TRANSPORTER PERMEASE PROTEIN MJ0413-RELATED"/>
    <property type="match status" value="1"/>
</dbReference>
<dbReference type="CDD" id="cd06261">
    <property type="entry name" value="TM_PBP2"/>
    <property type="match status" value="1"/>
</dbReference>
<dbReference type="InterPro" id="IPR035906">
    <property type="entry name" value="MetI-like_sf"/>
</dbReference>
<dbReference type="SUPFAM" id="SSF161098">
    <property type="entry name" value="MetI-like"/>
    <property type="match status" value="1"/>
</dbReference>
<evidence type="ECO:0000259" key="9">
    <source>
        <dbReference type="PROSITE" id="PS50928"/>
    </source>
</evidence>
<dbReference type="RefSeq" id="WP_151561518.1">
    <property type="nucleotide sequence ID" value="NZ_WBMT01000008.1"/>
</dbReference>
<evidence type="ECO:0000256" key="5">
    <source>
        <dbReference type="ARBA" id="ARBA00022989"/>
    </source>
</evidence>
<dbReference type="Pfam" id="PF00528">
    <property type="entry name" value="BPD_transp_1"/>
    <property type="match status" value="1"/>
</dbReference>
<keyword evidence="5 7" id="KW-1133">Transmembrane helix</keyword>
<keyword evidence="11" id="KW-1185">Reference proteome</keyword>
<feature type="compositionally biased region" description="Basic residues" evidence="8">
    <location>
        <begin position="1"/>
        <end position="10"/>
    </location>
</feature>
<dbReference type="EMBL" id="WBMT01000008">
    <property type="protein sequence ID" value="KAB2347895.1"/>
    <property type="molecule type" value="Genomic_DNA"/>
</dbReference>
<dbReference type="OrthoDB" id="9801163at2"/>
<proteinExistence type="inferred from homology"/>
<sequence>MSTVTRHRGPRCASGFRGPRRASGFRAGPQPEQRPAPLRRLVNAAPLYQFLTFAVFAVGWELYARTRGGLLIPTFAETVQATAGLLGTAELWRAMYASNQALVLGFAIAVVAGVPAGIVLGRFRTLERFADVYLNILLVTPMAAIIPLLVMSVGFGLASRVILVAIFSIVMVVVNSRAGVRQVDPSLIEMARSFGATERQIWTRILLPGALPAIMTGIRLGLGRAVTGMVIVELLMVSTALGGLILEYRGLFKAPELYGTIVIILAEALLLISVARWSERKLTRWARPNPARSA</sequence>
<dbReference type="AlphaFoldDB" id="A0A6H9YNY9"/>
<feature type="transmembrane region" description="Helical" evidence="7">
    <location>
        <begin position="201"/>
        <end position="220"/>
    </location>
</feature>
<feature type="transmembrane region" description="Helical" evidence="7">
    <location>
        <begin position="132"/>
        <end position="155"/>
    </location>
</feature>
<feature type="transmembrane region" description="Helical" evidence="7">
    <location>
        <begin position="226"/>
        <end position="246"/>
    </location>
</feature>
<evidence type="ECO:0000256" key="2">
    <source>
        <dbReference type="ARBA" id="ARBA00022448"/>
    </source>
</evidence>
<keyword evidence="6 7" id="KW-0472">Membrane</keyword>
<evidence type="ECO:0000256" key="6">
    <source>
        <dbReference type="ARBA" id="ARBA00023136"/>
    </source>
</evidence>
<evidence type="ECO:0000256" key="8">
    <source>
        <dbReference type="SAM" id="MobiDB-lite"/>
    </source>
</evidence>
<comment type="caution">
    <text evidence="10">The sequence shown here is derived from an EMBL/GenBank/DDBJ whole genome shotgun (WGS) entry which is preliminary data.</text>
</comment>
<feature type="transmembrane region" description="Helical" evidence="7">
    <location>
        <begin position="161"/>
        <end position="180"/>
    </location>
</feature>
<gene>
    <name evidence="10" type="ORF">F8566_18615</name>
</gene>
<feature type="region of interest" description="Disordered" evidence="8">
    <location>
        <begin position="1"/>
        <end position="34"/>
    </location>
</feature>
<dbReference type="Gene3D" id="1.10.3720.10">
    <property type="entry name" value="MetI-like"/>
    <property type="match status" value="1"/>
</dbReference>
<keyword evidence="4 7" id="KW-0812">Transmembrane</keyword>
<name>A0A6H9YNY9_9ACTN</name>
<dbReference type="GO" id="GO:0005886">
    <property type="term" value="C:plasma membrane"/>
    <property type="evidence" value="ECO:0007669"/>
    <property type="project" value="UniProtKB-SubCell"/>
</dbReference>
<evidence type="ECO:0000313" key="11">
    <source>
        <dbReference type="Proteomes" id="UP000468735"/>
    </source>
</evidence>